<dbReference type="AlphaFoldDB" id="A0A956SH21"/>
<gene>
    <name evidence="3" type="ORF">KDA27_19505</name>
</gene>
<organism evidence="3 4">
    <name type="scientific">Eiseniibacteriota bacterium</name>
    <dbReference type="NCBI Taxonomy" id="2212470"/>
    <lineage>
        <taxon>Bacteria</taxon>
        <taxon>Candidatus Eiseniibacteriota</taxon>
    </lineage>
</organism>
<dbReference type="PANTHER" id="PTHR35038:SF6">
    <property type="entry name" value="SURFACE LOCALIZED DECAHEME CYTOCHROME C LIPOPROTEIN"/>
    <property type="match status" value="1"/>
</dbReference>
<dbReference type="InterPro" id="IPR036280">
    <property type="entry name" value="Multihaem_cyt_sf"/>
</dbReference>
<dbReference type="PANTHER" id="PTHR35038">
    <property type="entry name" value="DISSIMILATORY SULFITE REDUCTASE SIRA"/>
    <property type="match status" value="1"/>
</dbReference>
<name>A0A956SH21_UNCEI</name>
<reference evidence="3" key="2">
    <citation type="journal article" date="2021" name="Microbiome">
        <title>Successional dynamics and alternative stable states in a saline activated sludge microbial community over 9 years.</title>
        <authorList>
            <person name="Wang Y."/>
            <person name="Ye J."/>
            <person name="Ju F."/>
            <person name="Liu L."/>
            <person name="Boyd J.A."/>
            <person name="Deng Y."/>
            <person name="Parks D.H."/>
            <person name="Jiang X."/>
            <person name="Yin X."/>
            <person name="Woodcroft B.J."/>
            <person name="Tyson G.W."/>
            <person name="Hugenholtz P."/>
            <person name="Polz M.F."/>
            <person name="Zhang T."/>
        </authorList>
    </citation>
    <scope>NUCLEOTIDE SEQUENCE</scope>
    <source>
        <strain evidence="3">HKST-UBA02</strain>
    </source>
</reference>
<proteinExistence type="predicted"/>
<feature type="region of interest" description="Disordered" evidence="2">
    <location>
        <begin position="1"/>
        <end position="21"/>
    </location>
</feature>
<evidence type="ECO:0008006" key="5">
    <source>
        <dbReference type="Google" id="ProtNLM"/>
    </source>
</evidence>
<evidence type="ECO:0000256" key="2">
    <source>
        <dbReference type="SAM" id="MobiDB-lite"/>
    </source>
</evidence>
<keyword evidence="1" id="KW-0732">Signal</keyword>
<evidence type="ECO:0000256" key="1">
    <source>
        <dbReference type="ARBA" id="ARBA00022729"/>
    </source>
</evidence>
<comment type="caution">
    <text evidence="3">The sequence shown here is derived from an EMBL/GenBank/DDBJ whole genome shotgun (WGS) entry which is preliminary data.</text>
</comment>
<dbReference type="Proteomes" id="UP000739538">
    <property type="component" value="Unassembled WGS sequence"/>
</dbReference>
<reference evidence="3" key="1">
    <citation type="submission" date="2020-04" db="EMBL/GenBank/DDBJ databases">
        <authorList>
            <person name="Zhang T."/>
        </authorList>
    </citation>
    <scope>NUCLEOTIDE SEQUENCE</scope>
    <source>
        <strain evidence="3">HKST-UBA02</strain>
    </source>
</reference>
<dbReference type="EMBL" id="JAGQHS010000134">
    <property type="protein sequence ID" value="MCA9757988.1"/>
    <property type="molecule type" value="Genomic_DNA"/>
</dbReference>
<evidence type="ECO:0000313" key="4">
    <source>
        <dbReference type="Proteomes" id="UP000739538"/>
    </source>
</evidence>
<protein>
    <recommendedName>
        <fullName evidence="5">Doubled CXXCH motif domain-containing protein</fullName>
    </recommendedName>
</protein>
<evidence type="ECO:0000313" key="3">
    <source>
        <dbReference type="EMBL" id="MCA9757988.1"/>
    </source>
</evidence>
<dbReference type="SUPFAM" id="SSF48695">
    <property type="entry name" value="Multiheme cytochromes"/>
    <property type="match status" value="1"/>
</dbReference>
<dbReference type="Gene3D" id="1.10.1130.10">
    <property type="entry name" value="Flavocytochrome C3, Chain A"/>
    <property type="match status" value="1"/>
</dbReference>
<accession>A0A956SH21</accession>
<sequence>MTIRHVLSGRSAGTSGERPCAATDPARTLSVFLLTLSVALACASERAFAFHEGGVGHCSGCHTTHNSQDGIPNNADTPFGIEALLLYENPTDLCLSCHAESFGAVLSPNPLLPLPEIGGGDFTFLLEDNLNDTVGALAPIDGSHGGHNVVSQLWGIPVDAENGAAPGGTYASANLGCISCHDPHGNENFRMLRGRGSVDPSGFVFSEPAPTAQGIPLDAVGESRDLHTAYNFGWADWCANCHGRFHEGFNQTFEHPIDRGLSGEARANYNDYDGPDRLFDGSYETAYIPEVPFEDVNGTPTSTTGAFGPSRVMCMSCHRAHATSAPYALRWDPNVEFLVDDGFESGSYPIPSPYPDPNQRSLCVKCHYTEAYEHGFGRPCMECHRNLND</sequence>
<dbReference type="GO" id="GO:0016491">
    <property type="term" value="F:oxidoreductase activity"/>
    <property type="evidence" value="ECO:0007669"/>
    <property type="project" value="TreeGrafter"/>
</dbReference>
<dbReference type="InterPro" id="IPR051829">
    <property type="entry name" value="Multiheme_Cytochr_ET"/>
</dbReference>